<dbReference type="EMBL" id="JACHLY010000001">
    <property type="protein sequence ID" value="MBB5996700.1"/>
    <property type="molecule type" value="Genomic_DNA"/>
</dbReference>
<dbReference type="PANTHER" id="PTHR14948:SF25">
    <property type="entry name" value="DUF4190 DOMAIN-CONTAINING PROTEIN"/>
    <property type="match status" value="1"/>
</dbReference>
<evidence type="ECO:0000256" key="2">
    <source>
        <dbReference type="ARBA" id="ARBA00022692"/>
    </source>
</evidence>
<feature type="compositionally biased region" description="Pro residues" evidence="5">
    <location>
        <begin position="1"/>
        <end position="30"/>
    </location>
</feature>
<evidence type="ECO:0000256" key="3">
    <source>
        <dbReference type="ARBA" id="ARBA00022989"/>
    </source>
</evidence>
<dbReference type="Pfam" id="PF04505">
    <property type="entry name" value="CD225"/>
    <property type="match status" value="1"/>
</dbReference>
<evidence type="ECO:0000256" key="5">
    <source>
        <dbReference type="SAM" id="MobiDB-lite"/>
    </source>
</evidence>
<feature type="compositionally biased region" description="Low complexity" evidence="5">
    <location>
        <begin position="32"/>
        <end position="46"/>
    </location>
</feature>
<accession>A0A841E826</accession>
<evidence type="ECO:0000256" key="6">
    <source>
        <dbReference type="SAM" id="Phobius"/>
    </source>
</evidence>
<keyword evidence="2 6" id="KW-0812">Transmembrane</keyword>
<comment type="caution">
    <text evidence="7">The sequence shown here is derived from an EMBL/GenBank/DDBJ whole genome shotgun (WGS) entry which is preliminary data.</text>
</comment>
<evidence type="ECO:0000313" key="8">
    <source>
        <dbReference type="Proteomes" id="UP000578077"/>
    </source>
</evidence>
<dbReference type="RefSeq" id="WP_184633019.1">
    <property type="nucleotide sequence ID" value="NZ_BAABKT010000025.1"/>
</dbReference>
<keyword evidence="3 6" id="KW-1133">Transmembrane helix</keyword>
<evidence type="ECO:0000313" key="7">
    <source>
        <dbReference type="EMBL" id="MBB5996700.1"/>
    </source>
</evidence>
<dbReference type="InterPro" id="IPR007593">
    <property type="entry name" value="CD225/Dispanin_fam"/>
</dbReference>
<feature type="transmembrane region" description="Helical" evidence="6">
    <location>
        <begin position="53"/>
        <end position="73"/>
    </location>
</feature>
<feature type="region of interest" description="Disordered" evidence="5">
    <location>
        <begin position="1"/>
        <end position="47"/>
    </location>
</feature>
<evidence type="ECO:0000256" key="1">
    <source>
        <dbReference type="ARBA" id="ARBA00004370"/>
    </source>
</evidence>
<reference evidence="7 8" key="1">
    <citation type="submission" date="2020-08" db="EMBL/GenBank/DDBJ databases">
        <title>Sequencing the genomes of 1000 actinobacteria strains.</title>
        <authorList>
            <person name="Klenk H.-P."/>
        </authorList>
    </citation>
    <scope>NUCLEOTIDE SEQUENCE [LARGE SCALE GENOMIC DNA]</scope>
    <source>
        <strain evidence="7 8">DSM 44593</strain>
    </source>
</reference>
<dbReference type="Proteomes" id="UP000578077">
    <property type="component" value="Unassembled WGS sequence"/>
</dbReference>
<dbReference type="AlphaFoldDB" id="A0A841E826"/>
<name>A0A841E826_9ACTN</name>
<dbReference type="PANTHER" id="PTHR14948">
    <property type="entry name" value="NG5"/>
    <property type="match status" value="1"/>
</dbReference>
<proteinExistence type="predicted"/>
<protein>
    <recommendedName>
        <fullName evidence="9">Interferon-induced transmembrane protein</fullName>
    </recommendedName>
</protein>
<evidence type="ECO:0008006" key="9">
    <source>
        <dbReference type="Google" id="ProtNLM"/>
    </source>
</evidence>
<organism evidence="7 8">
    <name type="scientific">Streptomonospora salina</name>
    <dbReference type="NCBI Taxonomy" id="104205"/>
    <lineage>
        <taxon>Bacteria</taxon>
        <taxon>Bacillati</taxon>
        <taxon>Actinomycetota</taxon>
        <taxon>Actinomycetes</taxon>
        <taxon>Streptosporangiales</taxon>
        <taxon>Nocardiopsidaceae</taxon>
        <taxon>Streptomonospora</taxon>
    </lineage>
</organism>
<dbReference type="InterPro" id="IPR051423">
    <property type="entry name" value="CD225/Dispanin"/>
</dbReference>
<dbReference type="GO" id="GO:0016020">
    <property type="term" value="C:membrane"/>
    <property type="evidence" value="ECO:0007669"/>
    <property type="project" value="UniProtKB-SubCell"/>
</dbReference>
<sequence length="135" mass="13963">MSYGQPPPNQPPPNQPPPNQPPPNQPPGGYGPPSAGPGSFPNAAGGTEPPNDFLVPAILSMFCCFPFAIPAILSAAKVNALWNLGDYAGAQDRAAKAKRFTIIAVIVGVIWYLLSTVGYFGIIASIVSNAPASAY</sequence>
<evidence type="ECO:0000256" key="4">
    <source>
        <dbReference type="ARBA" id="ARBA00023136"/>
    </source>
</evidence>
<feature type="transmembrane region" description="Helical" evidence="6">
    <location>
        <begin position="100"/>
        <end position="127"/>
    </location>
</feature>
<keyword evidence="4 6" id="KW-0472">Membrane</keyword>
<comment type="subcellular location">
    <subcellularLocation>
        <location evidence="1">Membrane</location>
    </subcellularLocation>
</comment>
<keyword evidence="8" id="KW-1185">Reference proteome</keyword>
<gene>
    <name evidence="7" type="ORF">HNR25_000451</name>
</gene>